<evidence type="ECO:0000313" key="3">
    <source>
        <dbReference type="Proteomes" id="UP000294887"/>
    </source>
</evidence>
<dbReference type="PROSITE" id="PS51257">
    <property type="entry name" value="PROKAR_LIPOPROTEIN"/>
    <property type="match status" value="1"/>
</dbReference>
<keyword evidence="3" id="KW-1185">Reference proteome</keyword>
<gene>
    <name evidence="2" type="ORF">EV695_1128</name>
</gene>
<comment type="caution">
    <text evidence="2">The sequence shown here is derived from an EMBL/GenBank/DDBJ whole genome shotgun (WGS) entry which is preliminary data.</text>
</comment>
<dbReference type="Pfam" id="PF14344">
    <property type="entry name" value="DUF4397"/>
    <property type="match status" value="3"/>
</dbReference>
<dbReference type="Proteomes" id="UP000294887">
    <property type="component" value="Unassembled WGS sequence"/>
</dbReference>
<dbReference type="RefSeq" id="WP_131904905.1">
    <property type="nucleotide sequence ID" value="NZ_BAAAFU010000008.1"/>
</dbReference>
<evidence type="ECO:0000259" key="1">
    <source>
        <dbReference type="Pfam" id="PF14344"/>
    </source>
</evidence>
<reference evidence="2 3" key="1">
    <citation type="submission" date="2019-03" db="EMBL/GenBank/DDBJ databases">
        <title>Genomic Encyclopedia of Type Strains, Phase IV (KMG-IV): sequencing the most valuable type-strain genomes for metagenomic binning, comparative biology and taxonomic classification.</title>
        <authorList>
            <person name="Goeker M."/>
        </authorList>
    </citation>
    <scope>NUCLEOTIDE SEQUENCE [LARGE SCALE GENOMIC DNA]</scope>
    <source>
        <strain evidence="2 3">DSM 24830</strain>
    </source>
</reference>
<sequence length="438" mass="45723">MKRITTLLFILVSSFLLIGCGGSSSNTHDPQLRAVHLSPDAPAVDVSIEGDTALENVTYRQASGFLSLDAGSNNVKILVADTTTAVIDETLELQTDMKYTVLAVNTVANIEPIVIADDIESPTNGYAAITAVHGAPSAPPVDVYLSAPTDDFSSLSPTLQGVAFKANSGELEVPAGDYRVRITLADDSTVIYDSGTISLASGIEYIAIAAESSGGLSPIGLTILTDQDSTPFVNVDDARARLRVVHASADAPPVDISVDGSEVLSDVPFGVGSDYLEILGDSYNIDVAAAANSASVINADLTFDSQMDYTIAAVNSLNNIEPIVLLDDNQPPDAGNVKVRLIHAAPSAGLVDIYITAPDADINSISPTISNFDFKDNSDYLEVVAGDYQVRITLATTKTVAIDTGTLSLDDGQIRTAFAVDPVPGSADFGVILLADLN</sequence>
<dbReference type="InterPro" id="IPR025510">
    <property type="entry name" value="DUF4397"/>
</dbReference>
<name>A0A4R1F4N7_9GAMM</name>
<accession>A0A4R1F4N7</accession>
<proteinExistence type="predicted"/>
<feature type="domain" description="DUF4397" evidence="1">
    <location>
        <begin position="31"/>
        <end position="144"/>
    </location>
</feature>
<dbReference type="AlphaFoldDB" id="A0A4R1F4N7"/>
<protein>
    <submittedName>
        <fullName evidence="2">Uncharacterized protein DUF4397</fullName>
    </submittedName>
</protein>
<evidence type="ECO:0000313" key="2">
    <source>
        <dbReference type="EMBL" id="TCJ89266.1"/>
    </source>
</evidence>
<dbReference type="EMBL" id="SMFQ01000002">
    <property type="protein sequence ID" value="TCJ89266.1"/>
    <property type="molecule type" value="Genomic_DNA"/>
</dbReference>
<organism evidence="2 3">
    <name type="scientific">Cocleimonas flava</name>
    <dbReference type="NCBI Taxonomy" id="634765"/>
    <lineage>
        <taxon>Bacteria</taxon>
        <taxon>Pseudomonadati</taxon>
        <taxon>Pseudomonadota</taxon>
        <taxon>Gammaproteobacteria</taxon>
        <taxon>Thiotrichales</taxon>
        <taxon>Thiotrichaceae</taxon>
        <taxon>Cocleimonas</taxon>
    </lineage>
</organism>
<feature type="domain" description="DUF4397" evidence="1">
    <location>
        <begin position="367"/>
        <end position="436"/>
    </location>
</feature>
<dbReference type="OrthoDB" id="9783299at2"/>
<feature type="domain" description="DUF4397" evidence="1">
    <location>
        <begin position="240"/>
        <end position="354"/>
    </location>
</feature>